<organism evidence="3 4">
    <name type="scientific">Stakelama pacifica</name>
    <dbReference type="NCBI Taxonomy" id="517720"/>
    <lineage>
        <taxon>Bacteria</taxon>
        <taxon>Pseudomonadati</taxon>
        <taxon>Pseudomonadota</taxon>
        <taxon>Alphaproteobacteria</taxon>
        <taxon>Sphingomonadales</taxon>
        <taxon>Sphingomonadaceae</taxon>
        <taxon>Stakelama</taxon>
    </lineage>
</organism>
<dbReference type="Proteomes" id="UP000295493">
    <property type="component" value="Unassembled WGS sequence"/>
</dbReference>
<dbReference type="PROSITE" id="PS51257">
    <property type="entry name" value="PROKAR_LIPOPROTEIN"/>
    <property type="match status" value="1"/>
</dbReference>
<dbReference type="Pfam" id="PF02321">
    <property type="entry name" value="OEP"/>
    <property type="match status" value="2"/>
</dbReference>
<accession>A0A4V3BSS1</accession>
<dbReference type="SUPFAM" id="SSF56954">
    <property type="entry name" value="Outer membrane efflux proteins (OEP)"/>
    <property type="match status" value="1"/>
</dbReference>
<gene>
    <name evidence="3" type="ORF">EV664_11010</name>
</gene>
<dbReference type="PANTHER" id="PTHR30203:SF25">
    <property type="entry name" value="OUTER MEMBRANE PROTEIN-RELATED"/>
    <property type="match status" value="1"/>
</dbReference>
<dbReference type="OrthoDB" id="7181739at2"/>
<evidence type="ECO:0000256" key="2">
    <source>
        <dbReference type="RuleBase" id="RU362097"/>
    </source>
</evidence>
<keyword evidence="2" id="KW-1134">Transmembrane beta strand</keyword>
<protein>
    <submittedName>
        <fullName evidence="3">NodT family efflux transporter outer membrane factor (OMF) lipoprotein</fullName>
    </submittedName>
</protein>
<keyword evidence="2" id="KW-0472">Membrane</keyword>
<keyword evidence="4" id="KW-1185">Reference proteome</keyword>
<comment type="subcellular location">
    <subcellularLocation>
        <location evidence="2">Cell membrane</location>
        <topology evidence="2">Lipid-anchor</topology>
    </subcellularLocation>
</comment>
<dbReference type="NCBIfam" id="TIGR01845">
    <property type="entry name" value="outer_NodT"/>
    <property type="match status" value="1"/>
</dbReference>
<dbReference type="RefSeq" id="WP_133496271.1">
    <property type="nucleotide sequence ID" value="NZ_BMLU01000010.1"/>
</dbReference>
<evidence type="ECO:0000256" key="1">
    <source>
        <dbReference type="ARBA" id="ARBA00007613"/>
    </source>
</evidence>
<name>A0A4V3BSS1_9SPHN</name>
<dbReference type="InterPro" id="IPR010131">
    <property type="entry name" value="MdtP/NodT-like"/>
</dbReference>
<keyword evidence="2" id="KW-0812">Transmembrane</keyword>
<reference evidence="3 4" key="1">
    <citation type="submission" date="2019-03" db="EMBL/GenBank/DDBJ databases">
        <title>Genomic Encyclopedia of Type Strains, Phase IV (KMG-IV): sequencing the most valuable type-strain genomes for metagenomic binning, comparative biology and taxonomic classification.</title>
        <authorList>
            <person name="Goeker M."/>
        </authorList>
    </citation>
    <scope>NUCLEOTIDE SEQUENCE [LARGE SCALE GENOMIC DNA]</scope>
    <source>
        <strain evidence="3 4">DSM 25059</strain>
    </source>
</reference>
<dbReference type="GO" id="GO:0015562">
    <property type="term" value="F:efflux transmembrane transporter activity"/>
    <property type="evidence" value="ECO:0007669"/>
    <property type="project" value="InterPro"/>
</dbReference>
<dbReference type="Gene3D" id="1.20.1600.10">
    <property type="entry name" value="Outer membrane efflux proteins (OEP)"/>
    <property type="match status" value="1"/>
</dbReference>
<dbReference type="InterPro" id="IPR003423">
    <property type="entry name" value="OMP_efflux"/>
</dbReference>
<dbReference type="Gene3D" id="2.20.200.10">
    <property type="entry name" value="Outer membrane efflux proteins (OEP)"/>
    <property type="match status" value="1"/>
</dbReference>
<evidence type="ECO:0000313" key="4">
    <source>
        <dbReference type="Proteomes" id="UP000295493"/>
    </source>
</evidence>
<evidence type="ECO:0000313" key="3">
    <source>
        <dbReference type="EMBL" id="TDN80218.1"/>
    </source>
</evidence>
<dbReference type="PANTHER" id="PTHR30203">
    <property type="entry name" value="OUTER MEMBRANE CATION EFFLUX PROTEIN"/>
    <property type="match status" value="1"/>
</dbReference>
<dbReference type="GO" id="GO:0005886">
    <property type="term" value="C:plasma membrane"/>
    <property type="evidence" value="ECO:0007669"/>
    <property type="project" value="UniProtKB-SubCell"/>
</dbReference>
<dbReference type="AlphaFoldDB" id="A0A4V3BSS1"/>
<dbReference type="EMBL" id="SNWD01000010">
    <property type="protein sequence ID" value="TDN80218.1"/>
    <property type="molecule type" value="Genomic_DNA"/>
</dbReference>
<keyword evidence="2" id="KW-0564">Palmitate</keyword>
<comment type="caution">
    <text evidence="3">The sequence shown here is derived from an EMBL/GenBank/DDBJ whole genome shotgun (WGS) entry which is preliminary data.</text>
</comment>
<sequence>MLRKFIPGLMAATVLAGCTVGPNYTQPEVATPAQFTETAPAGTSADTVDLAHWWTAFGDPELDALVKMALADSPDVKTAASRLREARVAERLARANYLPQVNAAGGVSHIELSKNSGLSNIAKLFSDTGSGDSGPPDGIQLPGGGLTTYSAGFDASWEIDLFGGNKRTEEGAAARLELAQWSARDAAVSLAAEVARTYLELRTLQRREAVMRDEIARQQRLVSLQTNRARVGLSPQTDTVRENANLQAVQAQLLPIEVEERIRMHALAVLAGKAPGALVGELSRPDTVAAVPPAVPAGLPSDLLRRRPDVRAAERQLAAATADVGVSVADLYPKFSLTGAAQLISTALTDLISTDSIQLRGGAQAMFPILDFGRRRAQIDQRQEQRQQAYIRYQQTVLGAMKDVEDALARVDGEQKRRSNLQDSVDSATRALAAVQARYDVGLVDISAVLQARGALLQQQQALAESTGALQESLASLYKALGGGWDDATLKSIDAIQPTSLDGPKKGA</sequence>
<proteinExistence type="inferred from homology"/>
<comment type="similarity">
    <text evidence="1 2">Belongs to the outer membrane factor (OMF) (TC 1.B.17) family.</text>
</comment>
<keyword evidence="2 3" id="KW-0449">Lipoprotein</keyword>